<proteinExistence type="predicted"/>
<accession>A0A4D6NNP1</accession>
<name>A0A4D6NNP1_VIGUN</name>
<reference evidence="1 2" key="1">
    <citation type="submission" date="2019-04" db="EMBL/GenBank/DDBJ databases">
        <title>An improved genome assembly and genetic linkage map for asparagus bean, Vigna unguiculata ssp. sesquipedialis.</title>
        <authorList>
            <person name="Xia Q."/>
            <person name="Zhang R."/>
            <person name="Dong Y."/>
        </authorList>
    </citation>
    <scope>NUCLEOTIDE SEQUENCE [LARGE SCALE GENOMIC DNA]</scope>
    <source>
        <tissue evidence="1">Leaf</tissue>
    </source>
</reference>
<sequence>MIEELEKMASLSIPKDLSSEEANQYLKDACVKYEIKCPPPETTARGYDIEEKAARAYDLVALKYLLGTFNTHKLPKRVLGFQGVHQCTEE</sequence>
<keyword evidence="1" id="KW-0030">Aminoacyl-tRNA synthetase</keyword>
<keyword evidence="1" id="KW-0436">Ligase</keyword>
<evidence type="ECO:0000313" key="2">
    <source>
        <dbReference type="Proteomes" id="UP000501690"/>
    </source>
</evidence>
<dbReference type="GO" id="GO:0004812">
    <property type="term" value="F:aminoacyl-tRNA ligase activity"/>
    <property type="evidence" value="ECO:0007669"/>
    <property type="project" value="UniProtKB-KW"/>
</dbReference>
<protein>
    <submittedName>
        <fullName evidence="1">Lysyl-tRNA synthetase</fullName>
    </submittedName>
</protein>
<dbReference type="Proteomes" id="UP000501690">
    <property type="component" value="Linkage Group LG11"/>
</dbReference>
<organism evidence="1 2">
    <name type="scientific">Vigna unguiculata</name>
    <name type="common">Cowpea</name>
    <dbReference type="NCBI Taxonomy" id="3917"/>
    <lineage>
        <taxon>Eukaryota</taxon>
        <taxon>Viridiplantae</taxon>
        <taxon>Streptophyta</taxon>
        <taxon>Embryophyta</taxon>
        <taxon>Tracheophyta</taxon>
        <taxon>Spermatophyta</taxon>
        <taxon>Magnoliopsida</taxon>
        <taxon>eudicotyledons</taxon>
        <taxon>Gunneridae</taxon>
        <taxon>Pentapetalae</taxon>
        <taxon>rosids</taxon>
        <taxon>fabids</taxon>
        <taxon>Fabales</taxon>
        <taxon>Fabaceae</taxon>
        <taxon>Papilionoideae</taxon>
        <taxon>50 kb inversion clade</taxon>
        <taxon>NPAAA clade</taxon>
        <taxon>indigoferoid/millettioid clade</taxon>
        <taxon>Phaseoleae</taxon>
        <taxon>Vigna</taxon>
    </lineage>
</organism>
<evidence type="ECO:0000313" key="1">
    <source>
        <dbReference type="EMBL" id="QCE14632.1"/>
    </source>
</evidence>
<keyword evidence="2" id="KW-1185">Reference proteome</keyword>
<gene>
    <name evidence="1" type="ORF">DEO72_LG11g1635</name>
</gene>
<dbReference type="AlphaFoldDB" id="A0A4D6NNP1"/>
<dbReference type="EMBL" id="CP039355">
    <property type="protein sequence ID" value="QCE14632.1"/>
    <property type="molecule type" value="Genomic_DNA"/>
</dbReference>